<protein>
    <submittedName>
        <fullName evidence="1">Adenosylmethionine decarboxylase</fullName>
        <ecNumber evidence="1">4.1.1.50</ecNumber>
    </submittedName>
</protein>
<keyword evidence="1" id="KW-0456">Lyase</keyword>
<sequence>MSDDHEVKELMFFEGSEKKLEIIVTPVAANLRQLDLSFWSSLVRCANADILSSLKSEHCDAYLLSESSLFVWDDRILILTCGNSMLVNAACYFIDKLMVNNIALVSYQRKNEYHSHLQNSTFADDIVQLRRLISGKAFRIGHLDSHHHYFFCSEGRYHAQSDDNTLELLMYHIRGEFADYLNGEVQTKSEICAWLELDRLFPEFTFDAHLFEPYGFSMNGLWEKYYITLHITPQAGQAYGCSYVSFETNLDLSLYPYAVLKHLLSVFSPVSWDVIGFNHPIETQVFPAHLCLGSCSLTTEQGYNIRFNHYQQCQVEVLIPEVM</sequence>
<dbReference type="SUPFAM" id="SSF56276">
    <property type="entry name" value="S-adenosylmethionine decarboxylase"/>
    <property type="match status" value="1"/>
</dbReference>
<dbReference type="InterPro" id="IPR018166">
    <property type="entry name" value="S-AdoMet_deCO2ase_CS"/>
</dbReference>
<organism evidence="1">
    <name type="scientific">Shewanella putrefaciens (strain CN-32 / ATCC BAA-453)</name>
    <dbReference type="NCBI Taxonomy" id="319224"/>
    <lineage>
        <taxon>Bacteria</taxon>
        <taxon>Pseudomonadati</taxon>
        <taxon>Pseudomonadota</taxon>
        <taxon>Gammaproteobacteria</taxon>
        <taxon>Alteromonadales</taxon>
        <taxon>Shewanellaceae</taxon>
        <taxon>Shewanella</taxon>
    </lineage>
</organism>
<dbReference type="EC" id="4.1.1.50" evidence="1"/>
<dbReference type="PROSITE" id="PS01336">
    <property type="entry name" value="ADOMETDC"/>
    <property type="match status" value="1"/>
</dbReference>
<accession>A4Y5Z0</accession>
<dbReference type="GO" id="GO:0008295">
    <property type="term" value="P:spermidine biosynthetic process"/>
    <property type="evidence" value="ECO:0007669"/>
    <property type="project" value="InterPro"/>
</dbReference>
<dbReference type="EMBL" id="CP000681">
    <property type="protein sequence ID" value="ABP75373.1"/>
    <property type="molecule type" value="Genomic_DNA"/>
</dbReference>
<dbReference type="InterPro" id="IPR016067">
    <property type="entry name" value="S-AdoMet_deCO2ase_core"/>
</dbReference>
<proteinExistence type="predicted"/>
<dbReference type="PANTHER" id="PTHR11570">
    <property type="entry name" value="S-ADENOSYLMETHIONINE DECARBOXYLASE"/>
    <property type="match status" value="1"/>
</dbReference>
<evidence type="ECO:0000313" key="1">
    <source>
        <dbReference type="EMBL" id="ABP75373.1"/>
    </source>
</evidence>
<dbReference type="GO" id="GO:0004014">
    <property type="term" value="F:adenosylmethionine decarboxylase activity"/>
    <property type="evidence" value="ECO:0007669"/>
    <property type="project" value="UniProtKB-EC"/>
</dbReference>
<dbReference type="KEGG" id="spc:Sputcn32_1648"/>
<reference evidence="1" key="1">
    <citation type="submission" date="2007-04" db="EMBL/GenBank/DDBJ databases">
        <title>Complete sequence of Shewanella putrefaciens CN-32.</title>
        <authorList>
            <consortium name="US DOE Joint Genome Institute"/>
            <person name="Copeland A."/>
            <person name="Lucas S."/>
            <person name="Lapidus A."/>
            <person name="Barry K."/>
            <person name="Detter J.C."/>
            <person name="Glavina del Rio T."/>
            <person name="Hammon N."/>
            <person name="Israni S."/>
            <person name="Dalin E."/>
            <person name="Tice H."/>
            <person name="Pitluck S."/>
            <person name="Chain P."/>
            <person name="Malfatti S."/>
            <person name="Shin M."/>
            <person name="Vergez L."/>
            <person name="Schmutz J."/>
            <person name="Larimer F."/>
            <person name="Land M."/>
            <person name="Hauser L."/>
            <person name="Kyrpides N."/>
            <person name="Mikhailova N."/>
            <person name="Romine M.F."/>
            <person name="Fredrickson J."/>
            <person name="Tiedje J."/>
            <person name="Richardson P."/>
        </authorList>
    </citation>
    <scope>NUCLEOTIDE SEQUENCE [LARGE SCALE GENOMIC DNA]</scope>
    <source>
        <strain evidence="1">CN-32</strain>
    </source>
</reference>
<gene>
    <name evidence="1" type="ordered locus">Sputcn32_1648</name>
</gene>
<dbReference type="eggNOG" id="ENOG502Z9Q6">
    <property type="taxonomic scope" value="Bacteria"/>
</dbReference>
<dbReference type="InterPro" id="IPR048283">
    <property type="entry name" value="AdoMetDC-like"/>
</dbReference>
<dbReference type="HOGENOM" id="CLU_023050_1_0_6"/>
<dbReference type="Pfam" id="PF01536">
    <property type="entry name" value="SAM_decarbox"/>
    <property type="match status" value="1"/>
</dbReference>
<dbReference type="STRING" id="319224.Sputcn32_1648"/>
<dbReference type="PANTHER" id="PTHR11570:SF0">
    <property type="entry name" value="S-ADENOSYLMETHIONINE DECARBOXYLASE PROENZYME"/>
    <property type="match status" value="1"/>
</dbReference>
<name>A4Y5Z0_SHEPC</name>
<dbReference type="AlphaFoldDB" id="A4Y5Z0"/>
<dbReference type="Gene3D" id="3.60.90.10">
    <property type="entry name" value="S-adenosylmethionine decarboxylase"/>
    <property type="match status" value="1"/>
</dbReference>